<dbReference type="SUPFAM" id="SSF52540">
    <property type="entry name" value="P-loop containing nucleoside triphosphate hydrolases"/>
    <property type="match status" value="1"/>
</dbReference>
<evidence type="ECO:0000313" key="9">
    <source>
        <dbReference type="EMBL" id="MCM5680005.1"/>
    </source>
</evidence>
<keyword evidence="6 7" id="KW-0418">Kinase</keyword>
<proteinExistence type="inferred from homology"/>
<dbReference type="InterPro" id="IPR050512">
    <property type="entry name" value="Sulf_AdTrans/APS_kinase"/>
</dbReference>
<dbReference type="RefSeq" id="WP_251778216.1">
    <property type="nucleotide sequence ID" value="NZ_JAMKFE010000005.1"/>
</dbReference>
<comment type="caution">
    <text evidence="6">Lacks conserved residue(s) required for the propagation of feature annotation.</text>
</comment>
<evidence type="ECO:0000256" key="5">
    <source>
        <dbReference type="ARBA" id="ARBA00022840"/>
    </source>
</evidence>
<comment type="catalytic activity">
    <reaction evidence="1 6 7">
        <text>adenosine 5'-phosphosulfate + ATP = 3'-phosphoadenylyl sulfate + ADP + H(+)</text>
        <dbReference type="Rhea" id="RHEA:24152"/>
        <dbReference type="ChEBI" id="CHEBI:15378"/>
        <dbReference type="ChEBI" id="CHEBI:30616"/>
        <dbReference type="ChEBI" id="CHEBI:58243"/>
        <dbReference type="ChEBI" id="CHEBI:58339"/>
        <dbReference type="ChEBI" id="CHEBI:456216"/>
        <dbReference type="EC" id="2.7.1.25"/>
    </reaction>
</comment>
<protein>
    <recommendedName>
        <fullName evidence="2 6">Adenylyl-sulfate kinase</fullName>
        <ecNumber evidence="2 6">2.7.1.25</ecNumber>
    </recommendedName>
    <alternativeName>
        <fullName evidence="6">APS kinase</fullName>
    </alternativeName>
    <alternativeName>
        <fullName evidence="6">ATP adenosine-5'-phosphosulfate 3'-phosphotransferase</fullName>
    </alternativeName>
    <alternativeName>
        <fullName evidence="6">Adenosine-5'-phosphosulfate kinase</fullName>
    </alternativeName>
</protein>
<dbReference type="EC" id="2.7.1.25" evidence="2 6"/>
<comment type="similarity">
    <text evidence="6 7">Belongs to the APS kinase family.</text>
</comment>
<keyword evidence="4 6" id="KW-0547">Nucleotide-binding</keyword>
<dbReference type="NCBIfam" id="NF003013">
    <property type="entry name" value="PRK03846.1"/>
    <property type="match status" value="1"/>
</dbReference>
<evidence type="ECO:0000256" key="4">
    <source>
        <dbReference type="ARBA" id="ARBA00022741"/>
    </source>
</evidence>
<dbReference type="InterPro" id="IPR002891">
    <property type="entry name" value="APS"/>
</dbReference>
<comment type="caution">
    <text evidence="9">The sequence shown here is derived from an EMBL/GenBank/DDBJ whole genome shotgun (WGS) entry which is preliminary data.</text>
</comment>
<comment type="function">
    <text evidence="6 7">Catalyzes the synthesis of activated sulfate.</text>
</comment>
<comment type="pathway">
    <text evidence="6 7">Sulfur metabolism; hydrogen sulfide biosynthesis; sulfite from sulfate: step 2/3.</text>
</comment>
<feature type="binding site" evidence="6">
    <location>
        <begin position="25"/>
        <end position="32"/>
    </location>
    <ligand>
        <name>ATP</name>
        <dbReference type="ChEBI" id="CHEBI:30616"/>
    </ligand>
</feature>
<dbReference type="CDD" id="cd02027">
    <property type="entry name" value="APSK"/>
    <property type="match status" value="1"/>
</dbReference>
<name>A0ABT0YMQ2_9BURK</name>
<keyword evidence="10" id="KW-1185">Reference proteome</keyword>
<dbReference type="HAMAP" id="MF_00065">
    <property type="entry name" value="Adenylyl_sulf_kinase"/>
    <property type="match status" value="1"/>
</dbReference>
<feature type="domain" description="APS kinase" evidence="8">
    <location>
        <begin position="19"/>
        <end position="167"/>
    </location>
</feature>
<dbReference type="Gene3D" id="3.40.50.300">
    <property type="entry name" value="P-loop containing nucleotide triphosphate hydrolases"/>
    <property type="match status" value="1"/>
</dbReference>
<reference evidence="9" key="1">
    <citation type="submission" date="2022-05" db="EMBL/GenBank/DDBJ databases">
        <title>Schlegelella sp. nov., isolated from mangrove soil.</title>
        <authorList>
            <person name="Liu Y."/>
            <person name="Ge X."/>
            <person name="Liu W."/>
        </authorList>
    </citation>
    <scope>NUCLEOTIDE SEQUENCE</scope>
    <source>
        <strain evidence="9">S2-27</strain>
    </source>
</reference>
<evidence type="ECO:0000256" key="2">
    <source>
        <dbReference type="ARBA" id="ARBA00012121"/>
    </source>
</evidence>
<dbReference type="PANTHER" id="PTHR42700">
    <property type="entry name" value="SULFATE ADENYLYLTRANSFERASE"/>
    <property type="match status" value="1"/>
</dbReference>
<evidence type="ECO:0000259" key="8">
    <source>
        <dbReference type="Pfam" id="PF01583"/>
    </source>
</evidence>
<organism evidence="9 10">
    <name type="scientific">Caldimonas mangrovi</name>
    <dbReference type="NCBI Taxonomy" id="2944811"/>
    <lineage>
        <taxon>Bacteria</taxon>
        <taxon>Pseudomonadati</taxon>
        <taxon>Pseudomonadota</taxon>
        <taxon>Betaproteobacteria</taxon>
        <taxon>Burkholderiales</taxon>
        <taxon>Sphaerotilaceae</taxon>
        <taxon>Caldimonas</taxon>
    </lineage>
</organism>
<dbReference type="GO" id="GO:0004020">
    <property type="term" value="F:adenylylsulfate kinase activity"/>
    <property type="evidence" value="ECO:0007669"/>
    <property type="project" value="UniProtKB-EC"/>
</dbReference>
<dbReference type="NCBIfam" id="TIGR00455">
    <property type="entry name" value="apsK"/>
    <property type="match status" value="1"/>
</dbReference>
<gene>
    <name evidence="6 9" type="primary">cysC</name>
    <name evidence="9" type="ORF">M8A51_10715</name>
</gene>
<keyword evidence="5 6" id="KW-0067">ATP-binding</keyword>
<keyword evidence="3 6" id="KW-0808">Transferase</keyword>
<evidence type="ECO:0000256" key="3">
    <source>
        <dbReference type="ARBA" id="ARBA00022679"/>
    </source>
</evidence>
<sequence length="190" mass="20656">MQDSSTDTSDSMSPTWPMATVWITGLSGAGKSTLALQLYRAWRSEGRPVLVLDGDAVRSGLNRDLGFSAEDRHENIRRAAEVARLANEGGVWVMAAFIAPLAVHRSLAREIIGNDRFIEVYLSTPFDVCAARDPKGLYAQAKAGAIANFTGVGAAYEPPVNPHLSIDTSRHTPQQAADLVLDLLLRRLER</sequence>
<dbReference type="InterPro" id="IPR027417">
    <property type="entry name" value="P-loop_NTPase"/>
</dbReference>
<keyword evidence="6" id="KW-0597">Phosphoprotein</keyword>
<accession>A0ABT0YMQ2</accession>
<dbReference type="PANTHER" id="PTHR42700:SF1">
    <property type="entry name" value="SULFATE ADENYLYLTRANSFERASE"/>
    <property type="match status" value="1"/>
</dbReference>
<evidence type="ECO:0000256" key="6">
    <source>
        <dbReference type="HAMAP-Rule" id="MF_00065"/>
    </source>
</evidence>
<evidence type="ECO:0000256" key="1">
    <source>
        <dbReference type="ARBA" id="ARBA00001823"/>
    </source>
</evidence>
<dbReference type="InterPro" id="IPR059117">
    <property type="entry name" value="APS_kinase_dom"/>
</dbReference>
<evidence type="ECO:0000256" key="7">
    <source>
        <dbReference type="RuleBase" id="RU004347"/>
    </source>
</evidence>
<evidence type="ECO:0000313" key="10">
    <source>
        <dbReference type="Proteomes" id="UP001165541"/>
    </source>
</evidence>
<dbReference type="EMBL" id="JAMKFE010000005">
    <property type="protein sequence ID" value="MCM5680005.1"/>
    <property type="molecule type" value="Genomic_DNA"/>
</dbReference>
<dbReference type="Proteomes" id="UP001165541">
    <property type="component" value="Unassembled WGS sequence"/>
</dbReference>
<dbReference type="Pfam" id="PF01583">
    <property type="entry name" value="APS_kinase"/>
    <property type="match status" value="1"/>
</dbReference>